<comment type="similarity">
    <text evidence="2">Belongs to the MipA/OmpV family.</text>
</comment>
<reference evidence="6 7" key="1">
    <citation type="submission" date="2016-04" db="EMBL/GenBank/DDBJ databases">
        <title>Complete Genome Sequence of Halotalea alkalilenta IHB B 13600.</title>
        <authorList>
            <person name="Swarnkar M.K."/>
            <person name="Sharma A."/>
            <person name="Kaushal K."/>
            <person name="Soni R."/>
            <person name="Rana S."/>
            <person name="Singh A.K."/>
            <person name="Gulati A."/>
        </authorList>
    </citation>
    <scope>NUCLEOTIDE SEQUENCE [LARGE SCALE GENOMIC DNA]</scope>
    <source>
        <strain evidence="6 7">IHB B 13600</strain>
    </source>
</reference>
<dbReference type="KEGG" id="haa:A5892_04265"/>
<evidence type="ECO:0000256" key="4">
    <source>
        <dbReference type="ARBA" id="ARBA00023136"/>
    </source>
</evidence>
<keyword evidence="7" id="KW-1185">Reference proteome</keyword>
<dbReference type="Proteomes" id="UP000077875">
    <property type="component" value="Chromosome"/>
</dbReference>
<evidence type="ECO:0000256" key="3">
    <source>
        <dbReference type="ARBA" id="ARBA00022729"/>
    </source>
</evidence>
<keyword evidence="5" id="KW-0998">Cell outer membrane</keyword>
<evidence type="ECO:0000313" key="6">
    <source>
        <dbReference type="EMBL" id="ANF59485.1"/>
    </source>
</evidence>
<evidence type="ECO:0000256" key="1">
    <source>
        <dbReference type="ARBA" id="ARBA00004442"/>
    </source>
</evidence>
<keyword evidence="4" id="KW-0472">Membrane</keyword>
<keyword evidence="3" id="KW-0732">Signal</keyword>
<evidence type="ECO:0000256" key="2">
    <source>
        <dbReference type="ARBA" id="ARBA00005722"/>
    </source>
</evidence>
<dbReference type="PANTHER" id="PTHR38776:SF1">
    <property type="entry name" value="MLTA-INTERACTING PROTEIN-RELATED"/>
    <property type="match status" value="1"/>
</dbReference>
<dbReference type="InterPro" id="IPR010583">
    <property type="entry name" value="MipA"/>
</dbReference>
<protein>
    <recommendedName>
        <fullName evidence="8">Structural protein MipA</fullName>
    </recommendedName>
</protein>
<dbReference type="PANTHER" id="PTHR38776">
    <property type="entry name" value="MLTA-INTERACTING PROTEIN-RELATED"/>
    <property type="match status" value="1"/>
</dbReference>
<organism evidence="6 7">
    <name type="scientific">Halotalea alkalilenta</name>
    <dbReference type="NCBI Taxonomy" id="376489"/>
    <lineage>
        <taxon>Bacteria</taxon>
        <taxon>Pseudomonadati</taxon>
        <taxon>Pseudomonadota</taxon>
        <taxon>Gammaproteobacteria</taxon>
        <taxon>Oceanospirillales</taxon>
        <taxon>Halomonadaceae</taxon>
        <taxon>Halotalea</taxon>
    </lineage>
</organism>
<comment type="subcellular location">
    <subcellularLocation>
        <location evidence="1">Cell outer membrane</location>
    </subcellularLocation>
</comment>
<evidence type="ECO:0000256" key="5">
    <source>
        <dbReference type="ARBA" id="ARBA00023237"/>
    </source>
</evidence>
<dbReference type="AlphaFoldDB" id="A0A172YKG9"/>
<name>A0A172YKG9_9GAMM</name>
<dbReference type="STRING" id="376489.A5892_04265"/>
<gene>
    <name evidence="6" type="ORF">A5892_04265</name>
</gene>
<evidence type="ECO:0000313" key="7">
    <source>
        <dbReference type="Proteomes" id="UP000077875"/>
    </source>
</evidence>
<proteinExistence type="inferred from homology"/>
<accession>A0A172YKG9</accession>
<dbReference type="GO" id="GO:0009279">
    <property type="term" value="C:cell outer membrane"/>
    <property type="evidence" value="ECO:0007669"/>
    <property type="project" value="UniProtKB-SubCell"/>
</dbReference>
<dbReference type="Pfam" id="PF06629">
    <property type="entry name" value="MipA"/>
    <property type="match status" value="1"/>
</dbReference>
<evidence type="ECO:0008006" key="8">
    <source>
        <dbReference type="Google" id="ProtNLM"/>
    </source>
</evidence>
<dbReference type="EMBL" id="CP015243">
    <property type="protein sequence ID" value="ANF59485.1"/>
    <property type="molecule type" value="Genomic_DNA"/>
</dbReference>
<sequence>MMLPAFAFVLVDSAYAQQTLSDTRDAGGSGFTFLSDAPNVTHWGIGVGARYRDSPYRDYDGSDFDALPIFYFDNKWVNFFGTRADLKIGTWNDFSVALRGRYSFGGGYEASDSPYLEGMDERDGGAWFGPAFSWKKSFGELSGSYLIGGNKGHRAELEFSKEFERGRFSISPYIGTGWSNSDYVDYYYGVRPSEVRANRPAYDGESAFDVTLGATFDYRMTDRQTLILDLGVTRFVGGGVYDSPLVENRTIPEVQVGYVYRFQ</sequence>